<dbReference type="InterPro" id="IPR032820">
    <property type="entry name" value="ATPase_put"/>
</dbReference>
<comment type="caution">
    <text evidence="2">The sequence shown here is derived from an EMBL/GenBank/DDBJ whole genome shotgun (WGS) entry which is preliminary data.</text>
</comment>
<sequence length="77" mass="8374">MSNDKNGNRVFRTMALVSTISSYIVGGTVGGVFIGLWLGNQFGAKPFFIITFLLLGLCTGFYGVYKTVEPFLGEGRK</sequence>
<feature type="transmembrane region" description="Helical" evidence="1">
    <location>
        <begin position="46"/>
        <end position="65"/>
    </location>
</feature>
<evidence type="ECO:0008006" key="4">
    <source>
        <dbReference type="Google" id="ProtNLM"/>
    </source>
</evidence>
<dbReference type="OrthoDB" id="282803at2"/>
<keyword evidence="1" id="KW-0472">Membrane</keyword>
<protein>
    <recommendedName>
        <fullName evidence="4">ATP synthase protein I</fullName>
    </recommendedName>
</protein>
<dbReference type="Proteomes" id="UP000018895">
    <property type="component" value="Unassembled WGS sequence"/>
</dbReference>
<dbReference type="RefSeq" id="WP_035344703.1">
    <property type="nucleotide sequence ID" value="NZ_BAUU01000018.1"/>
</dbReference>
<dbReference type="STRING" id="1236971.JCM9152_2760"/>
<keyword evidence="1" id="KW-1133">Transmembrane helix</keyword>
<dbReference type="AlphaFoldDB" id="W4QHA2"/>
<feature type="transmembrane region" description="Helical" evidence="1">
    <location>
        <begin position="20"/>
        <end position="39"/>
    </location>
</feature>
<organism evidence="2 3">
    <name type="scientific">Halalkalibacter hemicellulosilyticusJCM 9152</name>
    <dbReference type="NCBI Taxonomy" id="1236971"/>
    <lineage>
        <taxon>Bacteria</taxon>
        <taxon>Bacillati</taxon>
        <taxon>Bacillota</taxon>
        <taxon>Bacilli</taxon>
        <taxon>Bacillales</taxon>
        <taxon>Bacillaceae</taxon>
        <taxon>Halalkalibacter</taxon>
    </lineage>
</organism>
<proteinExistence type="predicted"/>
<dbReference type="EMBL" id="BAUU01000018">
    <property type="protein sequence ID" value="GAE31302.1"/>
    <property type="molecule type" value="Genomic_DNA"/>
</dbReference>
<name>W4QHA2_9BACI</name>
<reference evidence="2" key="1">
    <citation type="journal article" date="2014" name="Genome Announc.">
        <title>Draft Genome Sequences of Three Alkaliphilic Bacillus Strains, Bacillus wakoensis JCM 9140T, Bacillus akibai JCM 9157T, and Bacillus hemicellulosilyticus JCM 9152T.</title>
        <authorList>
            <person name="Yuki M."/>
            <person name="Oshima K."/>
            <person name="Suda W."/>
            <person name="Oshida Y."/>
            <person name="Kitamura K."/>
            <person name="Iida T."/>
            <person name="Hattori M."/>
            <person name="Ohkuma M."/>
        </authorList>
    </citation>
    <scope>NUCLEOTIDE SEQUENCE [LARGE SCALE GENOMIC DNA]</scope>
    <source>
        <strain evidence="2">JCM 9152</strain>
    </source>
</reference>
<keyword evidence="3" id="KW-1185">Reference proteome</keyword>
<evidence type="ECO:0000313" key="2">
    <source>
        <dbReference type="EMBL" id="GAE31302.1"/>
    </source>
</evidence>
<gene>
    <name evidence="2" type="ORF">JCM9152_2760</name>
</gene>
<evidence type="ECO:0000313" key="3">
    <source>
        <dbReference type="Proteomes" id="UP000018895"/>
    </source>
</evidence>
<accession>W4QHA2</accession>
<keyword evidence="1" id="KW-0812">Transmembrane</keyword>
<evidence type="ECO:0000256" key="1">
    <source>
        <dbReference type="SAM" id="Phobius"/>
    </source>
</evidence>
<dbReference type="Pfam" id="PF09527">
    <property type="entry name" value="ATPase_gene1"/>
    <property type="match status" value="1"/>
</dbReference>